<keyword evidence="6" id="KW-1185">Reference proteome</keyword>
<dbReference type="Gene3D" id="2.60.120.10">
    <property type="entry name" value="Jelly Rolls"/>
    <property type="match status" value="1"/>
</dbReference>
<dbReference type="InterPro" id="IPR000595">
    <property type="entry name" value="cNMP-bd_dom"/>
</dbReference>
<keyword evidence="3" id="KW-1133">Transmembrane helix</keyword>
<feature type="non-terminal residue" evidence="5">
    <location>
        <position position="467"/>
    </location>
</feature>
<dbReference type="AlphaFoldDB" id="A0AA88RLH9"/>
<dbReference type="PROSITE" id="PS50042">
    <property type="entry name" value="CNMP_BINDING_3"/>
    <property type="match status" value="1"/>
</dbReference>
<dbReference type="SUPFAM" id="SSF51206">
    <property type="entry name" value="cAMP-binding domain-like"/>
    <property type="match status" value="1"/>
</dbReference>
<evidence type="ECO:0000256" key="1">
    <source>
        <dbReference type="ARBA" id="ARBA00023286"/>
    </source>
</evidence>
<organism evidence="5 6">
    <name type="scientific">Escallonia rubra</name>
    <dbReference type="NCBI Taxonomy" id="112253"/>
    <lineage>
        <taxon>Eukaryota</taxon>
        <taxon>Viridiplantae</taxon>
        <taxon>Streptophyta</taxon>
        <taxon>Embryophyta</taxon>
        <taxon>Tracheophyta</taxon>
        <taxon>Spermatophyta</taxon>
        <taxon>Magnoliopsida</taxon>
        <taxon>eudicotyledons</taxon>
        <taxon>Gunneridae</taxon>
        <taxon>Pentapetalae</taxon>
        <taxon>asterids</taxon>
        <taxon>campanulids</taxon>
        <taxon>Escalloniales</taxon>
        <taxon>Escalloniaceae</taxon>
        <taxon>Escallonia</taxon>
    </lineage>
</organism>
<keyword evidence="1" id="KW-1071">Ligand-gated ion channel</keyword>
<keyword evidence="3" id="KW-0812">Transmembrane</keyword>
<dbReference type="GO" id="GO:0016020">
    <property type="term" value="C:membrane"/>
    <property type="evidence" value="ECO:0007669"/>
    <property type="project" value="UniProtKB-SubCell"/>
</dbReference>
<dbReference type="SMART" id="SM00100">
    <property type="entry name" value="cNMP"/>
    <property type="match status" value="1"/>
</dbReference>
<feature type="transmembrane region" description="Helical" evidence="3">
    <location>
        <begin position="50"/>
        <end position="70"/>
    </location>
</feature>
<dbReference type="PANTHER" id="PTHR45651:SF11">
    <property type="entry name" value="CYCLIC NUCLEOTIDE-GATED ION CHANNEL 20, CHLOROPLASTIC-RELATED"/>
    <property type="match status" value="1"/>
</dbReference>
<evidence type="ECO:0000313" key="5">
    <source>
        <dbReference type="EMBL" id="KAK2992134.1"/>
    </source>
</evidence>
<evidence type="ECO:0000256" key="2">
    <source>
        <dbReference type="ARBA" id="ARBA00023303"/>
    </source>
</evidence>
<dbReference type="SUPFAM" id="SSF81324">
    <property type="entry name" value="Voltage-gated potassium channels"/>
    <property type="match status" value="1"/>
</dbReference>
<dbReference type="Gene3D" id="1.10.287.630">
    <property type="entry name" value="Helix hairpin bin"/>
    <property type="match status" value="1"/>
</dbReference>
<dbReference type="PANTHER" id="PTHR45651">
    <property type="entry name" value="CYCLIC NUCLEOTIDE-GATED ION CHANNEL 15-RELATED-RELATED"/>
    <property type="match status" value="1"/>
</dbReference>
<reference evidence="5" key="1">
    <citation type="submission" date="2022-12" db="EMBL/GenBank/DDBJ databases">
        <title>Draft genome assemblies for two species of Escallonia (Escalloniales).</title>
        <authorList>
            <person name="Chanderbali A."/>
            <person name="Dervinis C."/>
            <person name="Anghel I."/>
            <person name="Soltis D."/>
            <person name="Soltis P."/>
            <person name="Zapata F."/>
        </authorList>
    </citation>
    <scope>NUCLEOTIDE SEQUENCE</scope>
    <source>
        <strain evidence="5">UCBG92.1500</strain>
        <tissue evidence="5">Leaf</tissue>
    </source>
</reference>
<protein>
    <recommendedName>
        <fullName evidence="4">Cyclic nucleotide-binding domain-containing protein</fullName>
    </recommendedName>
</protein>
<name>A0AA88RLH9_9ASTE</name>
<keyword evidence="2" id="KW-0407">Ion channel</keyword>
<dbReference type="InterPro" id="IPR014710">
    <property type="entry name" value="RmlC-like_jellyroll"/>
</dbReference>
<dbReference type="CDD" id="cd00038">
    <property type="entry name" value="CAP_ED"/>
    <property type="match status" value="1"/>
</dbReference>
<keyword evidence="1" id="KW-0406">Ion transport</keyword>
<keyword evidence="3" id="KW-0472">Membrane</keyword>
<gene>
    <name evidence="5" type="ORF">RJ640_002823</name>
</gene>
<feature type="domain" description="Cyclic nucleotide-binding" evidence="4">
    <location>
        <begin position="334"/>
        <end position="402"/>
    </location>
</feature>
<comment type="caution">
    <text evidence="5">The sequence shown here is derived from an EMBL/GenBank/DDBJ whole genome shotgun (WGS) entry which is preliminary data.</text>
</comment>
<dbReference type="GO" id="GO:0034220">
    <property type="term" value="P:monoatomic ion transmembrane transport"/>
    <property type="evidence" value="ECO:0007669"/>
    <property type="project" value="UniProtKB-KW"/>
</dbReference>
<dbReference type="EMBL" id="JAVXUO010000434">
    <property type="protein sequence ID" value="KAK2992134.1"/>
    <property type="molecule type" value="Genomic_DNA"/>
</dbReference>
<accession>A0AA88RLH9</accession>
<proteinExistence type="predicted"/>
<sequence length="467" mass="53562">MVSSEGNYEKNLLGAVLLLQYVPRLYRFLHSFSAQYPSGFVVESTWKTSIINLFGFGLSGHVVGSCWYIFGLQRVVQCLQDACHSSGMDNCKRVIDCRQANYVPKLESDSTRESWKRNEKVTACFSQGAYSGIYVQAVNLTGEPNPVIRYAYSFFWGFQQISTLAGNQNPSYFLFEVLFAIAIVGLGLLLLQNLLQSLSRSRNFSSCISGMILWSLKHTRQTARQSLAAEALHGLGSRMLTEHSLYFFPLNSSPSKLKLLSRELELCQRRHDVDHWMSHWRLPAELRRKVRESERYHQIATRGINEERLLENVPEELQREIRWHRSKFIKKVRIFALLDDPILDAICERLRQRTYIKGSEILYRGGLIDKIVFIVRGKMESVGEEGYIVPLLEGDVCGEELLTWSLEHSSVNRGQRELRIPGRILLSNRMIRCLTNVEAFILRAADLGEVTGLFSRFLRNPRIQGAI</sequence>
<evidence type="ECO:0000256" key="3">
    <source>
        <dbReference type="SAM" id="Phobius"/>
    </source>
</evidence>
<dbReference type="InterPro" id="IPR018490">
    <property type="entry name" value="cNMP-bd_dom_sf"/>
</dbReference>
<feature type="transmembrane region" description="Helical" evidence="3">
    <location>
        <begin position="172"/>
        <end position="191"/>
    </location>
</feature>
<evidence type="ECO:0000259" key="4">
    <source>
        <dbReference type="PROSITE" id="PS50042"/>
    </source>
</evidence>
<keyword evidence="1" id="KW-0813">Transport</keyword>
<dbReference type="Proteomes" id="UP001187471">
    <property type="component" value="Unassembled WGS sequence"/>
</dbReference>
<evidence type="ECO:0000313" key="6">
    <source>
        <dbReference type="Proteomes" id="UP001187471"/>
    </source>
</evidence>